<evidence type="ECO:0000256" key="3">
    <source>
        <dbReference type="ARBA" id="ARBA00022963"/>
    </source>
</evidence>
<dbReference type="Gene3D" id="3.40.50.1110">
    <property type="entry name" value="SGNH hydrolase"/>
    <property type="match status" value="1"/>
</dbReference>
<keyword evidence="2" id="KW-0378">Hydrolase</keyword>
<dbReference type="Gramene" id="TraesCS6B03G0964500.1">
    <property type="protein sequence ID" value="TraesCS6B03G0964500.1.CDS1"/>
    <property type="gene ID" value="TraesCS6B03G0964500"/>
</dbReference>
<dbReference type="STRING" id="4565.A0A3B6PPX6"/>
<proteinExistence type="inferred from homology"/>
<dbReference type="InterPro" id="IPR036514">
    <property type="entry name" value="SGNH_hydro_sf"/>
</dbReference>
<dbReference type="Gramene" id="TraesCS6B02G341200.1">
    <property type="protein sequence ID" value="TraesCS6B02G341200.1.cds1"/>
    <property type="gene ID" value="TraesCS6B02G341200"/>
</dbReference>
<keyword evidence="3" id="KW-0442">Lipid degradation</keyword>
<dbReference type="Proteomes" id="UP000019116">
    <property type="component" value="Chromosome 6B"/>
</dbReference>
<dbReference type="Gramene" id="TraesCAD_scaffold_006524_01G000100.1">
    <property type="protein sequence ID" value="TraesCAD_scaffold_006524_01G000100.1"/>
    <property type="gene ID" value="TraesCAD_scaffold_006524_01G000100"/>
</dbReference>
<dbReference type="Gramene" id="TraesWEE_scaffold_159607_01G000100.1">
    <property type="protein sequence ID" value="TraesWEE_scaffold_159607_01G000100.1"/>
    <property type="gene ID" value="TraesWEE_scaffold_159607_01G000100"/>
</dbReference>
<evidence type="ECO:0000313" key="5">
    <source>
        <dbReference type="Proteomes" id="UP000019116"/>
    </source>
</evidence>
<dbReference type="OMA" id="RPINWAR"/>
<evidence type="ECO:0000256" key="2">
    <source>
        <dbReference type="ARBA" id="ARBA00022801"/>
    </source>
</evidence>
<dbReference type="InterPro" id="IPR051058">
    <property type="entry name" value="GDSL_Est/Lipase"/>
</dbReference>
<dbReference type="GO" id="GO:0016042">
    <property type="term" value="P:lipid catabolic process"/>
    <property type="evidence" value="ECO:0007669"/>
    <property type="project" value="UniProtKB-KW"/>
</dbReference>
<evidence type="ECO:0008006" key="6">
    <source>
        <dbReference type="Google" id="ProtNLM"/>
    </source>
</evidence>
<keyword evidence="3" id="KW-0443">Lipid metabolism</keyword>
<dbReference type="Gramene" id="TraesROB_scaffold_163694_01G000100.1">
    <property type="protein sequence ID" value="TraesROB_scaffold_163694_01G000100.1"/>
    <property type="gene ID" value="TraesROB_scaffold_163694_01G000100"/>
</dbReference>
<dbReference type="AlphaFoldDB" id="A0A3B6PPX6"/>
<evidence type="ECO:0000256" key="1">
    <source>
        <dbReference type="ARBA" id="ARBA00008668"/>
    </source>
</evidence>
<accession>A0A3B6PPX6</accession>
<dbReference type="OrthoDB" id="1600564at2759"/>
<reference evidence="4" key="1">
    <citation type="submission" date="2018-08" db="EMBL/GenBank/DDBJ databases">
        <authorList>
            <person name="Rossello M."/>
        </authorList>
    </citation>
    <scope>NUCLEOTIDE SEQUENCE [LARGE SCALE GENOMIC DNA]</scope>
    <source>
        <strain evidence="4">cv. Chinese Spring</strain>
    </source>
</reference>
<dbReference type="Gramene" id="TraesCLE_scaffold_009549_01G000100.1">
    <property type="protein sequence ID" value="TraesCLE_scaffold_009549_01G000100.1"/>
    <property type="gene ID" value="TraesCLE_scaffold_009549_01G000100"/>
</dbReference>
<dbReference type="Pfam" id="PF00657">
    <property type="entry name" value="Lipase_GDSL"/>
    <property type="match status" value="1"/>
</dbReference>
<organism evidence="4">
    <name type="scientific">Triticum aestivum</name>
    <name type="common">Wheat</name>
    <dbReference type="NCBI Taxonomy" id="4565"/>
    <lineage>
        <taxon>Eukaryota</taxon>
        <taxon>Viridiplantae</taxon>
        <taxon>Streptophyta</taxon>
        <taxon>Embryophyta</taxon>
        <taxon>Tracheophyta</taxon>
        <taxon>Spermatophyta</taxon>
        <taxon>Magnoliopsida</taxon>
        <taxon>Liliopsida</taxon>
        <taxon>Poales</taxon>
        <taxon>Poaceae</taxon>
        <taxon>BOP clade</taxon>
        <taxon>Pooideae</taxon>
        <taxon>Triticodae</taxon>
        <taxon>Triticeae</taxon>
        <taxon>Triticinae</taxon>
        <taxon>Triticum</taxon>
    </lineage>
</organism>
<comment type="similarity">
    <text evidence="1">Belongs to the 'GDSL' lipolytic enzyme family.</text>
</comment>
<reference evidence="4" key="2">
    <citation type="submission" date="2018-10" db="UniProtKB">
        <authorList>
            <consortium name="EnsemblPlants"/>
        </authorList>
    </citation>
    <scope>IDENTIFICATION</scope>
</reference>
<dbReference type="InterPro" id="IPR001087">
    <property type="entry name" value="GDSL"/>
</dbReference>
<dbReference type="SMR" id="A0A3B6PPX6"/>
<evidence type="ECO:0000313" key="4">
    <source>
        <dbReference type="EnsemblPlants" id="TraesCS6B02G341200.1.cds1"/>
    </source>
</evidence>
<dbReference type="Gramene" id="TraesRN6B0100948200.1">
    <property type="protein sequence ID" value="TraesRN6B0100948200.1"/>
    <property type="gene ID" value="TraesRN6B0100948200"/>
</dbReference>
<dbReference type="GO" id="GO:0016788">
    <property type="term" value="F:hydrolase activity, acting on ester bonds"/>
    <property type="evidence" value="ECO:0007669"/>
    <property type="project" value="InterPro"/>
</dbReference>
<name>A0A3B6PPX6_WHEAT</name>
<keyword evidence="5" id="KW-1185">Reference proteome</keyword>
<protein>
    <recommendedName>
        <fullName evidence="6">GDSL esterase/lipase</fullName>
    </recommendedName>
</protein>
<dbReference type="PANTHER" id="PTHR45648:SF36">
    <property type="entry name" value="GDSL ESTERASE_LIPASE"/>
    <property type="match status" value="1"/>
</dbReference>
<sequence>MTEDSGDNGAQAIDALLSRSLFLISDGGNDMFDFFLKKRSPFEVPAFYKDLLSNYTKYVKTLYGLGARRFGVINVAPIGCAPAARARSPFGDGYCEFFSNKLARDFDSALGDAMANLAASLPGMKYSVGSPYQLVEYYTAHPEAAGFKVVNSACCGGGKLNAETLCGSPNTTYCAHRDEHMFWDMMHGTQATWIKGAADIYDAPVERGFTSPINFKQLLLDDERAVSAANLLVSV</sequence>
<dbReference type="EnsemblPlants" id="TraesCS6B02G341200.1">
    <property type="protein sequence ID" value="TraesCS6B02G341200.1.cds1"/>
    <property type="gene ID" value="TraesCS6B02G341200"/>
</dbReference>
<dbReference type="PANTHER" id="PTHR45648">
    <property type="entry name" value="GDSL LIPASE/ACYLHYDROLASE FAMILY PROTEIN (AFU_ORTHOLOGUE AFUA_4G14700)"/>
    <property type="match status" value="1"/>
</dbReference>